<evidence type="ECO:0000256" key="10">
    <source>
        <dbReference type="SAM" id="SignalP"/>
    </source>
</evidence>
<keyword evidence="7" id="KW-0961">Cell wall biogenesis/degradation</keyword>
<dbReference type="Pfam" id="PF17652">
    <property type="entry name" value="Glyco_hydro81C"/>
    <property type="match status" value="1"/>
</dbReference>
<evidence type="ECO:0000259" key="11">
    <source>
        <dbReference type="Pfam" id="PF03639"/>
    </source>
</evidence>
<feature type="compositionally biased region" description="Low complexity" evidence="9">
    <location>
        <begin position="145"/>
        <end position="185"/>
    </location>
</feature>
<feature type="domain" description="Glycosyl hydrolase family 81 N-terminal" evidence="11">
    <location>
        <begin position="217"/>
        <end position="563"/>
    </location>
</feature>
<feature type="compositionally biased region" description="Low complexity" evidence="9">
    <location>
        <begin position="944"/>
        <end position="994"/>
    </location>
</feature>
<evidence type="ECO:0000313" key="13">
    <source>
        <dbReference type="EMBL" id="KAA8631180.1"/>
    </source>
</evidence>
<feature type="compositionally biased region" description="Polar residues" evidence="9">
    <location>
        <begin position="199"/>
        <end position="215"/>
    </location>
</feature>
<feature type="compositionally biased region" description="Polar residues" evidence="9">
    <location>
        <begin position="59"/>
        <end position="69"/>
    </location>
</feature>
<dbReference type="EC" id="3.2.1.39" evidence="3"/>
<reference evidence="13 14" key="1">
    <citation type="submission" date="2017-07" db="EMBL/GenBank/DDBJ databases">
        <title>Genome sequence of the Sordaria macrospora wild type strain R19027.</title>
        <authorList>
            <person name="Nowrousian M."/>
            <person name="Teichert I."/>
            <person name="Kueck U."/>
        </authorList>
    </citation>
    <scope>NUCLEOTIDE SEQUENCE [LARGE SCALE GENOMIC DNA]</scope>
    <source>
        <strain evidence="13 14">R19027</strain>
        <tissue evidence="13">Mycelium</tissue>
    </source>
</reference>
<evidence type="ECO:0000259" key="12">
    <source>
        <dbReference type="Pfam" id="PF17652"/>
    </source>
</evidence>
<evidence type="ECO:0000313" key="14">
    <source>
        <dbReference type="Proteomes" id="UP000433876"/>
    </source>
</evidence>
<evidence type="ECO:0000256" key="5">
    <source>
        <dbReference type="ARBA" id="ARBA00023277"/>
    </source>
</evidence>
<keyword evidence="6" id="KW-0326">Glycosidase</keyword>
<accession>A0A8S8ZQ42</accession>
<dbReference type="GO" id="GO:0042973">
    <property type="term" value="F:glucan endo-1,3-beta-D-glucosidase activity"/>
    <property type="evidence" value="ECO:0007669"/>
    <property type="project" value="UniProtKB-EC"/>
</dbReference>
<keyword evidence="10" id="KW-0732">Signal</keyword>
<dbReference type="InterPro" id="IPR040720">
    <property type="entry name" value="GH81_C"/>
</dbReference>
<dbReference type="Pfam" id="PF03639">
    <property type="entry name" value="Glyco_hydro_81"/>
    <property type="match status" value="1"/>
</dbReference>
<feature type="chain" id="PRO_5035740426" description="glucan endo-1,3-beta-D-glucosidase" evidence="10">
    <location>
        <begin position="34"/>
        <end position="1074"/>
    </location>
</feature>
<name>A0A8S8ZQ42_SORMA</name>
<dbReference type="PROSITE" id="PS52008">
    <property type="entry name" value="GH81"/>
    <property type="match status" value="1"/>
</dbReference>
<dbReference type="PANTHER" id="PTHR31983">
    <property type="entry name" value="ENDO-1,3(4)-BETA-GLUCANASE 1"/>
    <property type="match status" value="1"/>
</dbReference>
<dbReference type="Gene3D" id="1.10.287.1170">
    <property type="entry name" value="glycoside hydrolase family 81 endo-[beta] glucanase"/>
    <property type="match status" value="1"/>
</dbReference>
<feature type="signal peptide" evidence="10">
    <location>
        <begin position="1"/>
        <end position="33"/>
    </location>
</feature>
<evidence type="ECO:0000256" key="3">
    <source>
        <dbReference type="ARBA" id="ARBA00012780"/>
    </source>
</evidence>
<dbReference type="VEuPathDB" id="FungiDB:SMAC_03868"/>
<dbReference type="AlphaFoldDB" id="A0A8S8ZQ42"/>
<proteinExistence type="inferred from homology"/>
<organism evidence="13 14">
    <name type="scientific">Sordaria macrospora</name>
    <dbReference type="NCBI Taxonomy" id="5147"/>
    <lineage>
        <taxon>Eukaryota</taxon>
        <taxon>Fungi</taxon>
        <taxon>Dikarya</taxon>
        <taxon>Ascomycota</taxon>
        <taxon>Pezizomycotina</taxon>
        <taxon>Sordariomycetes</taxon>
        <taxon>Sordariomycetidae</taxon>
        <taxon>Sordariales</taxon>
        <taxon>Sordariaceae</taxon>
        <taxon>Sordaria</taxon>
    </lineage>
</organism>
<evidence type="ECO:0000256" key="9">
    <source>
        <dbReference type="SAM" id="MobiDB-lite"/>
    </source>
</evidence>
<keyword evidence="4" id="KW-0378">Hydrolase</keyword>
<comment type="caution">
    <text evidence="13">The sequence shown here is derived from an EMBL/GenBank/DDBJ whole genome shotgun (WGS) entry which is preliminary data.</text>
</comment>
<gene>
    <name evidence="13" type="ORF">SMACR_03868</name>
</gene>
<dbReference type="PANTHER" id="PTHR31983:SF0">
    <property type="entry name" value="GLUCAN ENDO-1,3-BETA-D-GLUCOSIDASE 2"/>
    <property type="match status" value="1"/>
</dbReference>
<evidence type="ECO:0000256" key="2">
    <source>
        <dbReference type="ARBA" id="ARBA00010730"/>
    </source>
</evidence>
<keyword evidence="5" id="KW-0119">Carbohydrate metabolism</keyword>
<feature type="region of interest" description="Disordered" evidence="9">
    <location>
        <begin position="57"/>
        <end position="229"/>
    </location>
</feature>
<feature type="domain" description="Glycosyl hydrolase family 81 C-terminal" evidence="12">
    <location>
        <begin position="571"/>
        <end position="923"/>
    </location>
</feature>
<sequence>MIGIINTERQRHSTPTAWLLLLWLTTLLQIQQAVSLAIIPESIRAKRHYYPLAPDWRGSLTQKESTPESSGADAGASTNVRAATTSDDAGNLSARDTVISDINPDELYKTAPRPISKTSPKMAVTTPMVAPSPSNPFAPYRGTGSKPSPASSQSSHPPKAYNQQPPQNKRNSNSNSKPSDDYPPSGGAGSATGGDLFSTPITSDLSLPACLQTQPDHPVPRKGIKQSQGGAIPTNKFHANFFLGSQSSTVWTHPYSLQWPKGQGDSGAWGLAVSHADASQRFFGDQDPNGNGAVRWFGSPVGRADVVLSEEELEKGNSTGGVELTTQDVKERSVRMQLSSGGDVRLEAPVVQGMGMVTALYKQGTPVIKSGMGWSMVTKAMGVMKPGVVKYRLVLNDGATWLLYATGGDVSAIKRGELGGLDLDVQGKNTAVAKGSFTGMLQLAKLPGGGNGTEGVADAEKLFDAACGTYATGVELSGSVDGQKGRYTFHFQKEGLASNSSLVMFALPHHQASFSSETAAKMASSVKLDTTTKGAAVAVVGDEWTMEEDVSKPMSMGFVPWTPEAGSVKTISDSAKEYIKTVAQQELLGTLQGQGMLNQTDQPSMYYGGKALAKFAAILVAVNDVLGDTDLGKKGLEQLKVAFARYAENQQKYPLVYDQGWGGIVSSASYTTGDSGSDFGNTYYNDHHFHYGYFIYTGAVLAHLDPEWASSNAQYVNALVRDVANPSASLDPHFPAFRTFDWYHGHSWAHGLYESSDGKDQESSSEDSMHVYALMMWAQATNNQALYQRSALQLSLLRRSLNSYYLYSSSNPGSQIQPKEFTPNKVAGILFENKVDHVTFFGNKKEYIQGIHMLPLLPHTMFIRDKEFVKEEWEQYFAGGGADQAEGGWKGVLYGNYATIDPKGAWEIFAGAGVPSGGVGDGGSQPADPVPAPGNGTGTGNGTAPGTVEPTGTPLPTTTSTTSLPTSTVSTPGLTTLTPTTTATATPTSTSEPTIPVPGVPDSGNGTTNGTVSAMTSKMARRTIRRALEKGKMKVPSVRASVPKAKRGGFSAENLDGGASLTWYLTWCAALGGL</sequence>
<evidence type="ECO:0000256" key="6">
    <source>
        <dbReference type="ARBA" id="ARBA00023295"/>
    </source>
</evidence>
<dbReference type="GO" id="GO:0071555">
    <property type="term" value="P:cell wall organization"/>
    <property type="evidence" value="ECO:0007669"/>
    <property type="project" value="UniProtKB-KW"/>
</dbReference>
<dbReference type="EMBL" id="NMPR01000084">
    <property type="protein sequence ID" value="KAA8631180.1"/>
    <property type="molecule type" value="Genomic_DNA"/>
</dbReference>
<dbReference type="InterPro" id="IPR040451">
    <property type="entry name" value="GH81_N"/>
</dbReference>
<dbReference type="Gene3D" id="2.70.98.30">
    <property type="entry name" value="Golgi alpha-mannosidase II, domain 4"/>
    <property type="match status" value="1"/>
</dbReference>
<comment type="catalytic activity">
    <reaction evidence="1">
        <text>Hydrolysis of (1-&gt;3)-beta-D-glucosidic linkages in (1-&gt;3)-beta-D-glucans.</text>
        <dbReference type="EC" id="3.2.1.39"/>
    </reaction>
</comment>
<evidence type="ECO:0000256" key="1">
    <source>
        <dbReference type="ARBA" id="ARBA00000382"/>
    </source>
</evidence>
<evidence type="ECO:0000256" key="8">
    <source>
        <dbReference type="ARBA" id="ARBA00023326"/>
    </source>
</evidence>
<evidence type="ECO:0000256" key="4">
    <source>
        <dbReference type="ARBA" id="ARBA00022801"/>
    </source>
</evidence>
<dbReference type="GO" id="GO:0000272">
    <property type="term" value="P:polysaccharide catabolic process"/>
    <property type="evidence" value="ECO:0007669"/>
    <property type="project" value="UniProtKB-KW"/>
</dbReference>
<feature type="compositionally biased region" description="Polar residues" evidence="9">
    <location>
        <begin position="76"/>
        <end position="88"/>
    </location>
</feature>
<dbReference type="GO" id="GO:0052861">
    <property type="term" value="F:endo-1,3(4)-beta-glucanase activity"/>
    <property type="evidence" value="ECO:0007669"/>
    <property type="project" value="InterPro"/>
</dbReference>
<feature type="region of interest" description="Disordered" evidence="9">
    <location>
        <begin position="917"/>
        <end position="1012"/>
    </location>
</feature>
<protein>
    <recommendedName>
        <fullName evidence="3">glucan endo-1,3-beta-D-glucosidase</fullName>
        <ecNumber evidence="3">3.2.1.39</ecNumber>
    </recommendedName>
</protein>
<evidence type="ECO:0000256" key="7">
    <source>
        <dbReference type="ARBA" id="ARBA00023316"/>
    </source>
</evidence>
<dbReference type="InterPro" id="IPR005200">
    <property type="entry name" value="Endo-beta-glucanase"/>
</dbReference>
<dbReference type="GO" id="GO:0009986">
    <property type="term" value="C:cell surface"/>
    <property type="evidence" value="ECO:0007669"/>
    <property type="project" value="TreeGrafter"/>
</dbReference>
<comment type="similarity">
    <text evidence="2">Belongs to the glycosyl hydrolase 81 family.</text>
</comment>
<dbReference type="Proteomes" id="UP000433876">
    <property type="component" value="Unassembled WGS sequence"/>
</dbReference>
<dbReference type="FunFam" id="1.10.287.1170:FF:000001">
    <property type="entry name" value="Endo-1,3-beta-glucanase Engl1"/>
    <property type="match status" value="1"/>
</dbReference>
<keyword evidence="8" id="KW-0624">Polysaccharide degradation</keyword>